<keyword evidence="3 6" id="KW-0808">Transferase</keyword>
<comment type="subcellular location">
    <subcellularLocation>
        <location evidence="6">Cytoplasm</location>
    </subcellularLocation>
</comment>
<dbReference type="UniPathway" id="UPA00538">
    <property type="reaction ID" value="UER00592"/>
</dbReference>
<keyword evidence="2 6" id="KW-0963">Cytoplasm</keyword>
<sequence>MSDDAPPFRVRRLPGLQDYPATLAAMRDWTDARREDTRDEVWLLEHPPVFTLGQAGRLEHILAPGAIPVVQSDRGGQVTYHGPGQLIVYPLLDLRRTGLGVKRLVSLLEQCVIDLLDIYGIAAARRPNAPGVYVADAKIASLGLRIRQGCSYHGLALNVAMDLEPFRRINPCGYAGLAITQVSELVSGVTVADAGRALTAILERLLASPRIAERDPPGAS</sequence>
<dbReference type="SUPFAM" id="SSF55681">
    <property type="entry name" value="Class II aaRS and biotin synthetases"/>
    <property type="match status" value="1"/>
</dbReference>
<evidence type="ECO:0000256" key="3">
    <source>
        <dbReference type="ARBA" id="ARBA00022679"/>
    </source>
</evidence>
<dbReference type="InterPro" id="IPR045864">
    <property type="entry name" value="aa-tRNA-synth_II/BPL/LPL"/>
</dbReference>
<dbReference type="FunFam" id="3.30.930.10:FF:000020">
    <property type="entry name" value="Octanoyltransferase"/>
    <property type="match status" value="1"/>
</dbReference>
<comment type="similarity">
    <text evidence="6 7">Belongs to the LipB family.</text>
</comment>
<dbReference type="Pfam" id="PF21948">
    <property type="entry name" value="LplA-B_cat"/>
    <property type="match status" value="1"/>
</dbReference>
<keyword evidence="12" id="KW-0436">Ligase</keyword>
<organism evidence="12 13">
    <name type="scientific">Thiocystis violascens (strain ATCC 17096 / DSM 198 / 6111)</name>
    <name type="common">Chromatium violascens</name>
    <dbReference type="NCBI Taxonomy" id="765911"/>
    <lineage>
        <taxon>Bacteria</taxon>
        <taxon>Pseudomonadati</taxon>
        <taxon>Pseudomonadota</taxon>
        <taxon>Gammaproteobacteria</taxon>
        <taxon>Chromatiales</taxon>
        <taxon>Chromatiaceae</taxon>
        <taxon>Thiocystis</taxon>
    </lineage>
</organism>
<dbReference type="PROSITE" id="PS51733">
    <property type="entry name" value="BPL_LPL_CATALYTIC"/>
    <property type="match status" value="1"/>
</dbReference>
<feature type="site" description="Lowers pKa of active site Cys" evidence="6 10">
    <location>
        <position position="138"/>
    </location>
</feature>
<evidence type="ECO:0000256" key="4">
    <source>
        <dbReference type="ARBA" id="ARBA00023315"/>
    </source>
</evidence>
<dbReference type="EMBL" id="CP003154">
    <property type="protein sequence ID" value="AFL75677.1"/>
    <property type="molecule type" value="Genomic_DNA"/>
</dbReference>
<dbReference type="HOGENOM" id="CLU_035168_3_1_6"/>
<evidence type="ECO:0000256" key="2">
    <source>
        <dbReference type="ARBA" id="ARBA00022490"/>
    </source>
</evidence>
<evidence type="ECO:0000259" key="11">
    <source>
        <dbReference type="PROSITE" id="PS51733"/>
    </source>
</evidence>
<protein>
    <recommendedName>
        <fullName evidence="6 7">Octanoyltransferase</fullName>
        <ecNumber evidence="6 7">2.3.1.181</ecNumber>
    </recommendedName>
    <alternativeName>
        <fullName evidence="6">Lipoate-protein ligase B</fullName>
    </alternativeName>
    <alternativeName>
        <fullName evidence="6">Lipoyl/octanoyl transferase</fullName>
    </alternativeName>
    <alternativeName>
        <fullName evidence="6">Octanoyl-[acyl-carrier-protein]-protein N-octanoyltransferase</fullName>
    </alternativeName>
</protein>
<dbReference type="GO" id="GO:0033819">
    <property type="term" value="F:lipoyl(octanoyl) transferase activity"/>
    <property type="evidence" value="ECO:0007669"/>
    <property type="project" value="UniProtKB-EC"/>
</dbReference>
<evidence type="ECO:0000313" key="13">
    <source>
        <dbReference type="Proteomes" id="UP000006062"/>
    </source>
</evidence>
<comment type="miscellaneous">
    <text evidence="6">In the reaction, the free carboxyl group of octanoic acid is attached via an amide linkage to the epsilon-amino group of a specific lysine residue of lipoyl domains of lipoate-dependent enzymes.</text>
</comment>
<evidence type="ECO:0000256" key="1">
    <source>
        <dbReference type="ARBA" id="ARBA00004821"/>
    </source>
</evidence>
<dbReference type="GO" id="GO:0016874">
    <property type="term" value="F:ligase activity"/>
    <property type="evidence" value="ECO:0007669"/>
    <property type="project" value="UniProtKB-KW"/>
</dbReference>
<dbReference type="PANTHER" id="PTHR10993">
    <property type="entry name" value="OCTANOYLTRANSFERASE"/>
    <property type="match status" value="1"/>
</dbReference>
<evidence type="ECO:0000256" key="5">
    <source>
        <dbReference type="ARBA" id="ARBA00024732"/>
    </source>
</evidence>
<comment type="catalytic activity">
    <reaction evidence="6 7">
        <text>octanoyl-[ACP] + L-lysyl-[protein] = N(6)-octanoyl-L-lysyl-[protein] + holo-[ACP] + H(+)</text>
        <dbReference type="Rhea" id="RHEA:17665"/>
        <dbReference type="Rhea" id="RHEA-COMP:9636"/>
        <dbReference type="Rhea" id="RHEA-COMP:9685"/>
        <dbReference type="Rhea" id="RHEA-COMP:9752"/>
        <dbReference type="Rhea" id="RHEA-COMP:9928"/>
        <dbReference type="ChEBI" id="CHEBI:15378"/>
        <dbReference type="ChEBI" id="CHEBI:29969"/>
        <dbReference type="ChEBI" id="CHEBI:64479"/>
        <dbReference type="ChEBI" id="CHEBI:78463"/>
        <dbReference type="ChEBI" id="CHEBI:78809"/>
        <dbReference type="EC" id="2.3.1.181"/>
    </reaction>
</comment>
<comment type="pathway">
    <text evidence="1 6 7">Protein modification; protein lipoylation via endogenous pathway; protein N(6)-(lipoyl)lysine from octanoyl-[acyl-carrier-protein]: step 1/2.</text>
</comment>
<dbReference type="InterPro" id="IPR004143">
    <property type="entry name" value="BPL_LPL_catalytic"/>
</dbReference>
<dbReference type="Gene3D" id="3.30.930.10">
    <property type="entry name" value="Bira Bifunctional Protein, Domain 2"/>
    <property type="match status" value="1"/>
</dbReference>
<evidence type="ECO:0000313" key="12">
    <source>
        <dbReference type="EMBL" id="AFL75677.1"/>
    </source>
</evidence>
<dbReference type="Proteomes" id="UP000006062">
    <property type="component" value="Chromosome"/>
</dbReference>
<feature type="active site" description="Acyl-thioester intermediate" evidence="6 8">
    <location>
        <position position="172"/>
    </location>
</feature>
<feature type="binding site" evidence="6 9">
    <location>
        <begin position="154"/>
        <end position="156"/>
    </location>
    <ligand>
        <name>substrate</name>
    </ligand>
</feature>
<evidence type="ECO:0000256" key="9">
    <source>
        <dbReference type="PIRSR" id="PIRSR016262-2"/>
    </source>
</evidence>
<comment type="function">
    <text evidence="5 6 7">Catalyzes the transfer of endogenously produced octanoic acid from octanoyl-acyl-carrier-protein onto the lipoyl domains of lipoate-dependent enzymes. Lipoyl-ACP can also act as a substrate although octanoyl-ACP is likely to be the physiological substrate.</text>
</comment>
<keyword evidence="4 6" id="KW-0012">Acyltransferase</keyword>
<dbReference type="PIRSF" id="PIRSF016262">
    <property type="entry name" value="LPLase"/>
    <property type="match status" value="1"/>
</dbReference>
<dbReference type="GO" id="GO:0009249">
    <property type="term" value="P:protein lipoylation"/>
    <property type="evidence" value="ECO:0007669"/>
    <property type="project" value="InterPro"/>
</dbReference>
<reference evidence="12 13" key="1">
    <citation type="submission" date="2012-06" db="EMBL/GenBank/DDBJ databases">
        <title>Complete sequence of Thiocystis violascens DSM 198.</title>
        <authorList>
            <consortium name="US DOE Joint Genome Institute"/>
            <person name="Lucas S."/>
            <person name="Han J."/>
            <person name="Lapidus A."/>
            <person name="Cheng J.-F."/>
            <person name="Goodwin L."/>
            <person name="Pitluck S."/>
            <person name="Peters L."/>
            <person name="Ovchinnikova G."/>
            <person name="Teshima H."/>
            <person name="Detter J.C."/>
            <person name="Han C."/>
            <person name="Tapia R."/>
            <person name="Land M."/>
            <person name="Hauser L."/>
            <person name="Kyrpides N."/>
            <person name="Ivanova N."/>
            <person name="Pagani I."/>
            <person name="Vogl K."/>
            <person name="Liu Z."/>
            <person name="Frigaard N.-U."/>
            <person name="Bryant D."/>
            <person name="Woyke T."/>
        </authorList>
    </citation>
    <scope>NUCLEOTIDE SEQUENCE [LARGE SCALE GENOMIC DNA]</scope>
    <source>
        <strain evidence="13">ATCC 17096 / DSM 198 / 6111</strain>
    </source>
</reference>
<keyword evidence="13" id="KW-1185">Reference proteome</keyword>
<dbReference type="HAMAP" id="MF_00013">
    <property type="entry name" value="LipB"/>
    <property type="match status" value="1"/>
</dbReference>
<name>I3YFA9_THIV6</name>
<dbReference type="NCBIfam" id="TIGR00214">
    <property type="entry name" value="lipB"/>
    <property type="match status" value="1"/>
</dbReference>
<dbReference type="EC" id="2.3.1.181" evidence="6 7"/>
<dbReference type="GO" id="GO:0005737">
    <property type="term" value="C:cytoplasm"/>
    <property type="evidence" value="ECO:0007669"/>
    <property type="project" value="UniProtKB-SubCell"/>
</dbReference>
<evidence type="ECO:0000256" key="6">
    <source>
        <dbReference type="HAMAP-Rule" id="MF_00013"/>
    </source>
</evidence>
<evidence type="ECO:0000256" key="7">
    <source>
        <dbReference type="PIRNR" id="PIRNR016262"/>
    </source>
</evidence>
<feature type="domain" description="BPL/LPL catalytic" evidence="11">
    <location>
        <begin position="35"/>
        <end position="210"/>
    </location>
</feature>
<dbReference type="CDD" id="cd16444">
    <property type="entry name" value="LipB"/>
    <property type="match status" value="1"/>
</dbReference>
<dbReference type="eggNOG" id="COG0321">
    <property type="taxonomic scope" value="Bacteria"/>
</dbReference>
<dbReference type="STRING" id="765911.Thivi_3835"/>
<dbReference type="PANTHER" id="PTHR10993:SF7">
    <property type="entry name" value="LIPOYLTRANSFERASE 2, MITOCHONDRIAL-RELATED"/>
    <property type="match status" value="1"/>
</dbReference>
<gene>
    <name evidence="6" type="primary">lipB</name>
    <name evidence="12" type="ordered locus">Thivi_3835</name>
</gene>
<dbReference type="AlphaFoldDB" id="I3YFA9"/>
<accession>I3YFA9</accession>
<dbReference type="KEGG" id="tvi:Thivi_3835"/>
<feature type="binding site" evidence="6 9">
    <location>
        <begin position="74"/>
        <end position="81"/>
    </location>
    <ligand>
        <name>substrate</name>
    </ligand>
</feature>
<evidence type="ECO:0000256" key="8">
    <source>
        <dbReference type="PIRSR" id="PIRSR016262-1"/>
    </source>
</evidence>
<dbReference type="InterPro" id="IPR000544">
    <property type="entry name" value="Octanoyltransferase"/>
</dbReference>
<proteinExistence type="inferred from homology"/>
<dbReference type="InterPro" id="IPR020605">
    <property type="entry name" value="Octanoyltransferase_CS"/>
</dbReference>
<evidence type="ECO:0000256" key="10">
    <source>
        <dbReference type="PIRSR" id="PIRSR016262-3"/>
    </source>
</evidence>
<dbReference type="RefSeq" id="WP_014780067.1">
    <property type="nucleotide sequence ID" value="NC_018012.1"/>
</dbReference>
<feature type="binding site" evidence="6 9">
    <location>
        <begin position="141"/>
        <end position="143"/>
    </location>
    <ligand>
        <name>substrate</name>
    </ligand>
</feature>
<dbReference type="PROSITE" id="PS01313">
    <property type="entry name" value="LIPB"/>
    <property type="match status" value="1"/>
</dbReference>
<dbReference type="NCBIfam" id="NF010922">
    <property type="entry name" value="PRK14342.1"/>
    <property type="match status" value="1"/>
</dbReference>